<dbReference type="RefSeq" id="WP_137627796.1">
    <property type="nucleotide sequence ID" value="NZ_BJDJ01000003.1"/>
</dbReference>
<reference evidence="4" key="1">
    <citation type="journal article" date="2019" name="Int. J. Syst. Evol. Microbiol.">
        <title>The Global Catalogue of Microorganisms (GCM) 10K type strain sequencing project: providing services to taxonomists for standard genome sequencing and annotation.</title>
        <authorList>
            <consortium name="The Broad Institute Genomics Platform"/>
            <consortium name="The Broad Institute Genome Sequencing Center for Infectious Disease"/>
            <person name="Wu L."/>
            <person name="Ma J."/>
        </authorList>
    </citation>
    <scope>NUCLEOTIDE SEQUENCE [LARGE SCALE GENOMIC DNA]</scope>
    <source>
        <strain evidence="4">CCM 8933</strain>
    </source>
</reference>
<feature type="signal peptide" evidence="2">
    <location>
        <begin position="1"/>
        <end position="29"/>
    </location>
</feature>
<evidence type="ECO:0008006" key="5">
    <source>
        <dbReference type="Google" id="ProtNLM"/>
    </source>
</evidence>
<gene>
    <name evidence="3" type="ORF">ACFP5Y_04245</name>
</gene>
<name>A0ABW1RY23_9LACO</name>
<keyword evidence="1" id="KW-1133">Transmembrane helix</keyword>
<evidence type="ECO:0000256" key="1">
    <source>
        <dbReference type="SAM" id="Phobius"/>
    </source>
</evidence>
<evidence type="ECO:0000313" key="3">
    <source>
        <dbReference type="EMBL" id="MFC6180430.1"/>
    </source>
</evidence>
<organism evidence="3 4">
    <name type="scientific">Lactiplantibacillus daowaiensis</name>
    <dbReference type="NCBI Taxonomy" id="2559918"/>
    <lineage>
        <taxon>Bacteria</taxon>
        <taxon>Bacillati</taxon>
        <taxon>Bacillota</taxon>
        <taxon>Bacilli</taxon>
        <taxon>Lactobacillales</taxon>
        <taxon>Lactobacillaceae</taxon>
        <taxon>Lactiplantibacillus</taxon>
    </lineage>
</organism>
<keyword evidence="2" id="KW-0732">Signal</keyword>
<keyword evidence="4" id="KW-1185">Reference proteome</keyword>
<keyword evidence="1" id="KW-0812">Transmembrane</keyword>
<proteinExistence type="predicted"/>
<dbReference type="EMBL" id="JBHSSC010000009">
    <property type="protein sequence ID" value="MFC6180430.1"/>
    <property type="molecule type" value="Genomic_DNA"/>
</dbReference>
<keyword evidence="1" id="KW-0472">Membrane</keyword>
<protein>
    <recommendedName>
        <fullName evidence="5">DUF2334 domain-containing protein</fullName>
    </recommendedName>
</protein>
<accession>A0ABW1RY23</accession>
<feature type="transmembrane region" description="Helical" evidence="1">
    <location>
        <begin position="495"/>
        <end position="518"/>
    </location>
</feature>
<evidence type="ECO:0000313" key="4">
    <source>
        <dbReference type="Proteomes" id="UP001596282"/>
    </source>
</evidence>
<evidence type="ECO:0000256" key="2">
    <source>
        <dbReference type="SAM" id="SignalP"/>
    </source>
</evidence>
<sequence length="525" mass="58810">MKLKWCRWLLSISIVWCGWLFATQLPVHAQTTPTVLLAYDFQNVANNDQNKIAAIQRILTSLNVQVKTEAIADYQAGDMQKYTGVITLINWPQTKLNNAAFERDRQHFKGIKLHIGQNLTATEAAGLQAKRQMLYHQQLMLQNHAGSIHQLLAFSETMLTLKQLPAKAQTIGYLKSQSVDQRQYPYGTIVGQQGYLPYFSTGGYSLVLAAQTLAKLFGQVGHYQPLLTITKVTPYSKMAVLERLSRDLYQRGIPFAISTTTVGANGHFKAYQRFAKVLRLVENRGGVIFLKTPAVGGVTASSGPGLATLMDDYLVQFAQNQVFPVGISTSAYWNQDRIYRNYALKKADHVLLLPNPTNPVYAKQDNQSMVFKQSIYGLDAASLETVAKGSSLGQLALDFPMPTAVTFTMPNSLKSLKNMERRITKLNYQWFNPATQGTTTKITSGTATFEFQHGTYFLNGQATTIKTGVTKAKTLAPVKPTELWVNRFFKTQGTVLLVFFVVTFAVFILFIFVGRRVYLNMFKRK</sequence>
<feature type="chain" id="PRO_5045457325" description="DUF2334 domain-containing protein" evidence="2">
    <location>
        <begin position="30"/>
        <end position="525"/>
    </location>
</feature>
<comment type="caution">
    <text evidence="3">The sequence shown here is derived from an EMBL/GenBank/DDBJ whole genome shotgun (WGS) entry which is preliminary data.</text>
</comment>
<dbReference type="Proteomes" id="UP001596282">
    <property type="component" value="Unassembled WGS sequence"/>
</dbReference>